<dbReference type="Pfam" id="PF04453">
    <property type="entry name" value="LptD"/>
    <property type="match status" value="1"/>
</dbReference>
<dbReference type="EMBL" id="AWFB01000012">
    <property type="protein sequence ID" value="RAN34281.1"/>
    <property type="molecule type" value="Genomic_DNA"/>
</dbReference>
<dbReference type="GO" id="GO:0043165">
    <property type="term" value="P:Gram-negative-bacterium-type cell outer membrane assembly"/>
    <property type="evidence" value="ECO:0007669"/>
    <property type="project" value="UniProtKB-UniRule"/>
</dbReference>
<keyword evidence="5" id="KW-1185">Reference proteome</keyword>
<gene>
    <name evidence="1" type="primary">lptD</name>
    <name evidence="4" type="ORF">HY3_01355</name>
</gene>
<accession>A0A062U012</accession>
<dbReference type="InterPro" id="IPR045659">
    <property type="entry name" value="LptD_2"/>
</dbReference>
<keyword evidence="1" id="KW-0732">Signal</keyword>
<dbReference type="InterPro" id="IPR020889">
    <property type="entry name" value="LipoPS_assembly_LptD"/>
</dbReference>
<keyword evidence="1" id="KW-0998">Cell outer membrane</keyword>
<feature type="domain" description="LPS-assembly protein LptD central" evidence="3">
    <location>
        <begin position="172"/>
        <end position="268"/>
    </location>
</feature>
<dbReference type="AlphaFoldDB" id="A0A062U012"/>
<dbReference type="PANTHER" id="PTHR30189:SF1">
    <property type="entry name" value="LPS-ASSEMBLY PROTEIN LPTD"/>
    <property type="match status" value="1"/>
</dbReference>
<dbReference type="PANTHER" id="PTHR30189">
    <property type="entry name" value="LPS-ASSEMBLY PROTEIN"/>
    <property type="match status" value="1"/>
</dbReference>
<comment type="caution">
    <text evidence="4">The sequence shown here is derived from an EMBL/GenBank/DDBJ whole genome shotgun (WGS) entry which is preliminary data.</text>
</comment>
<evidence type="ECO:0000313" key="5">
    <source>
        <dbReference type="Proteomes" id="UP000249123"/>
    </source>
</evidence>
<dbReference type="HAMAP" id="MF_01411">
    <property type="entry name" value="LPS_assembly_LptD"/>
    <property type="match status" value="1"/>
</dbReference>
<dbReference type="Pfam" id="PF19838">
    <property type="entry name" value="LptD_2"/>
    <property type="match status" value="1"/>
</dbReference>
<accession>A0A328JSG6</accession>
<comment type="subcellular location">
    <subcellularLocation>
        <location evidence="1">Cell outer membrane</location>
    </subcellularLocation>
</comment>
<comment type="subunit">
    <text evidence="1">Component of the lipopolysaccharide transport and assembly complex.</text>
</comment>
<evidence type="ECO:0000259" key="2">
    <source>
        <dbReference type="Pfam" id="PF04453"/>
    </source>
</evidence>
<protein>
    <recommendedName>
        <fullName evidence="1">LPS-assembly protein LptD</fullName>
    </recommendedName>
</protein>
<dbReference type="InterPro" id="IPR007543">
    <property type="entry name" value="LptD_C"/>
</dbReference>
<name>A0A062U012_9PROT</name>
<dbReference type="GO" id="GO:1990351">
    <property type="term" value="C:transporter complex"/>
    <property type="evidence" value="ECO:0007669"/>
    <property type="project" value="TreeGrafter"/>
</dbReference>
<proteinExistence type="inferred from homology"/>
<organism evidence="4 5">
    <name type="scientific">Hyphomonas pacifica</name>
    <dbReference type="NCBI Taxonomy" id="1280941"/>
    <lineage>
        <taxon>Bacteria</taxon>
        <taxon>Pseudomonadati</taxon>
        <taxon>Pseudomonadota</taxon>
        <taxon>Alphaproteobacteria</taxon>
        <taxon>Hyphomonadales</taxon>
        <taxon>Hyphomonadaceae</taxon>
        <taxon>Hyphomonas</taxon>
    </lineage>
</organism>
<comment type="function">
    <text evidence="1">Involved in the assembly of lipopolysaccharide (LPS) at the surface of the outer membrane.</text>
</comment>
<feature type="domain" description="LptD C-terminal" evidence="2">
    <location>
        <begin position="281"/>
        <end position="625"/>
    </location>
</feature>
<evidence type="ECO:0000313" key="4">
    <source>
        <dbReference type="EMBL" id="RAN34281.1"/>
    </source>
</evidence>
<dbReference type="STRING" id="1280941.HY2_01270"/>
<keyword evidence="1" id="KW-0472">Membrane</keyword>
<reference evidence="4 5" key="1">
    <citation type="submission" date="2013-04" db="EMBL/GenBank/DDBJ databases">
        <title>Hyphomonas sp. T24B3 Genome Sequencing.</title>
        <authorList>
            <person name="Lai Q."/>
            <person name="Shao Z."/>
        </authorList>
    </citation>
    <scope>NUCLEOTIDE SEQUENCE [LARGE SCALE GENOMIC DNA]</scope>
    <source>
        <strain evidence="4 5">T24B3</strain>
    </source>
</reference>
<evidence type="ECO:0000256" key="1">
    <source>
        <dbReference type="HAMAP-Rule" id="MF_01411"/>
    </source>
</evidence>
<dbReference type="eggNOG" id="COG1452">
    <property type="taxonomic scope" value="Bacteria"/>
</dbReference>
<dbReference type="InterPro" id="IPR050218">
    <property type="entry name" value="LptD"/>
</dbReference>
<comment type="caution">
    <text evidence="1">Lacks conserved residue(s) required for the propagation of feature annotation.</text>
</comment>
<dbReference type="GO" id="GO:0015920">
    <property type="term" value="P:lipopolysaccharide transport"/>
    <property type="evidence" value="ECO:0007669"/>
    <property type="project" value="InterPro"/>
</dbReference>
<evidence type="ECO:0000259" key="3">
    <source>
        <dbReference type="Pfam" id="PF19838"/>
    </source>
</evidence>
<sequence>MAACLPWYAVAQESTVGAAAPEQDERVVLEADYVYEIRDENKLVAEGNVEALYQGRILRADKLVYDRTTDRVRATGNIVIIDTDGSQQFADEIEVDSKLADGYAIGFSARLADGATVAANSAIRQADGVDALDQVVYTACPVCEKDKTPTWSIRARRAVLDQESQMMSYRDAVIEVAGIPVFYFPFLAHPDPNSERRSGLLIPSAGMSSKLGWYYQQPYYWAISDSSEMTISPMVTQNVNPLLELDFRKKFYSGSVNINTSFTKEQDFDSDGERFGDDTWRSHIYGSGLFAINNNWKWGFGVEQQSDDLYDRRYDINGQDKQRGLYSNQPRRLLSQLFLVGQGDDYYTDVALLKFQGLRASDDDGEIPTATPVFFGQKYWDLGKFGYASVNASSAILSRDVGADSRRVSLGGDWTDLNILPGGFTLKTFAEARGDYYALDKDVSGKANVSRFVGNIGTQLAYPMIRPGESVDITVEPAVMVAWGLSNVNDSAIPNEDSLLYEFDESSLYDANGFGAYDLYEGDGKLSAGLTTRAVWKNGLNLSTTVGRRWRSRPDPKFDAVSNLQGTTSDWIVAASASYGSAFRVDTKARLDEDDLNLNRIDTTVSTRFNRFRGIAQYYKISNRISPVGSQSEGIFLRGEVQVTDQYSVFFGQLRDIEQNLNAKQQYGIAFEDDCSRFELVYERSEIRDRTLGPEENFMIRFSLKTIGDFGSNEFD</sequence>
<dbReference type="GO" id="GO:0009279">
    <property type="term" value="C:cell outer membrane"/>
    <property type="evidence" value="ECO:0007669"/>
    <property type="project" value="UniProtKB-SubCell"/>
</dbReference>
<comment type="similarity">
    <text evidence="1">Belongs to the LptD family.</text>
</comment>
<dbReference type="Proteomes" id="UP000249123">
    <property type="component" value="Unassembled WGS sequence"/>
</dbReference>